<keyword evidence="2" id="KW-1185">Reference proteome</keyword>
<accession>A0ACB7ST69</accession>
<gene>
    <name evidence="1" type="ORF">HPB50_008941</name>
</gene>
<dbReference type="EMBL" id="CM023482">
    <property type="protein sequence ID" value="KAH6938372.1"/>
    <property type="molecule type" value="Genomic_DNA"/>
</dbReference>
<protein>
    <submittedName>
        <fullName evidence="1">Uncharacterized protein</fullName>
    </submittedName>
</protein>
<dbReference type="Proteomes" id="UP000821845">
    <property type="component" value="Chromosome 2"/>
</dbReference>
<evidence type="ECO:0000313" key="2">
    <source>
        <dbReference type="Proteomes" id="UP000821845"/>
    </source>
</evidence>
<name>A0ACB7ST69_HYAAI</name>
<organism evidence="1 2">
    <name type="scientific">Hyalomma asiaticum</name>
    <name type="common">Tick</name>
    <dbReference type="NCBI Taxonomy" id="266040"/>
    <lineage>
        <taxon>Eukaryota</taxon>
        <taxon>Metazoa</taxon>
        <taxon>Ecdysozoa</taxon>
        <taxon>Arthropoda</taxon>
        <taxon>Chelicerata</taxon>
        <taxon>Arachnida</taxon>
        <taxon>Acari</taxon>
        <taxon>Parasitiformes</taxon>
        <taxon>Ixodida</taxon>
        <taxon>Ixodoidea</taxon>
        <taxon>Ixodidae</taxon>
        <taxon>Hyalomminae</taxon>
        <taxon>Hyalomma</taxon>
    </lineage>
</organism>
<sequence length="133" mass="14908">MSEEFSSFVSGLNSPDDALGPSRCTTPSSRASPWPPSVEAQAPTGIKTPAPDAAESFDSIYLEIAEPFHHLGLAVHRITADLTKYHRMVANRQRRAKYEVYWWLHRQRTQTQDPGICSSAVLRRQSLSDCNSY</sequence>
<evidence type="ECO:0000313" key="1">
    <source>
        <dbReference type="EMBL" id="KAH6938372.1"/>
    </source>
</evidence>
<proteinExistence type="predicted"/>
<comment type="caution">
    <text evidence="1">The sequence shown here is derived from an EMBL/GenBank/DDBJ whole genome shotgun (WGS) entry which is preliminary data.</text>
</comment>
<reference evidence="1" key="1">
    <citation type="submission" date="2020-05" db="EMBL/GenBank/DDBJ databases">
        <title>Large-scale comparative analyses of tick genomes elucidate their genetic diversity and vector capacities.</title>
        <authorList>
            <person name="Jia N."/>
            <person name="Wang J."/>
            <person name="Shi W."/>
            <person name="Du L."/>
            <person name="Sun Y."/>
            <person name="Zhan W."/>
            <person name="Jiang J."/>
            <person name="Wang Q."/>
            <person name="Zhang B."/>
            <person name="Ji P."/>
            <person name="Sakyi L.B."/>
            <person name="Cui X."/>
            <person name="Yuan T."/>
            <person name="Jiang B."/>
            <person name="Yang W."/>
            <person name="Lam T.T.-Y."/>
            <person name="Chang Q."/>
            <person name="Ding S."/>
            <person name="Wang X."/>
            <person name="Zhu J."/>
            <person name="Ruan X."/>
            <person name="Zhao L."/>
            <person name="Wei J."/>
            <person name="Que T."/>
            <person name="Du C."/>
            <person name="Cheng J."/>
            <person name="Dai P."/>
            <person name="Han X."/>
            <person name="Huang E."/>
            <person name="Gao Y."/>
            <person name="Liu J."/>
            <person name="Shao H."/>
            <person name="Ye R."/>
            <person name="Li L."/>
            <person name="Wei W."/>
            <person name="Wang X."/>
            <person name="Wang C."/>
            <person name="Yang T."/>
            <person name="Huo Q."/>
            <person name="Li W."/>
            <person name="Guo W."/>
            <person name="Chen H."/>
            <person name="Zhou L."/>
            <person name="Ni X."/>
            <person name="Tian J."/>
            <person name="Zhou Y."/>
            <person name="Sheng Y."/>
            <person name="Liu T."/>
            <person name="Pan Y."/>
            <person name="Xia L."/>
            <person name="Li J."/>
            <person name="Zhao F."/>
            <person name="Cao W."/>
        </authorList>
    </citation>
    <scope>NUCLEOTIDE SEQUENCE</scope>
    <source>
        <strain evidence="1">Hyas-2018</strain>
    </source>
</reference>